<protein>
    <submittedName>
        <fullName evidence="3">SDR family NAD(P)-dependent oxidoreductase</fullName>
    </submittedName>
</protein>
<evidence type="ECO:0000256" key="1">
    <source>
        <dbReference type="ARBA" id="ARBA00023002"/>
    </source>
</evidence>
<evidence type="ECO:0000313" key="3">
    <source>
        <dbReference type="EMBL" id="TVZ03336.1"/>
    </source>
</evidence>
<evidence type="ECO:0000256" key="2">
    <source>
        <dbReference type="RuleBase" id="RU000363"/>
    </source>
</evidence>
<dbReference type="RefSeq" id="WP_145855999.1">
    <property type="nucleotide sequence ID" value="NZ_RPFW01000004.1"/>
</dbReference>
<dbReference type="AlphaFoldDB" id="A0A6P2BYN9"/>
<dbReference type="Gene3D" id="3.40.50.720">
    <property type="entry name" value="NAD(P)-binding Rossmann-like Domain"/>
    <property type="match status" value="1"/>
</dbReference>
<dbReference type="InterPro" id="IPR036291">
    <property type="entry name" value="NAD(P)-bd_dom_sf"/>
</dbReference>
<keyword evidence="4" id="KW-1185">Reference proteome</keyword>
<accession>A0A6P2BYN9</accession>
<dbReference type="SUPFAM" id="SSF51735">
    <property type="entry name" value="NAD(P)-binding Rossmann-fold domains"/>
    <property type="match status" value="1"/>
</dbReference>
<dbReference type="InterPro" id="IPR002347">
    <property type="entry name" value="SDR_fam"/>
</dbReference>
<dbReference type="EMBL" id="RPFW01000004">
    <property type="protein sequence ID" value="TVZ03336.1"/>
    <property type="molecule type" value="Genomic_DNA"/>
</dbReference>
<evidence type="ECO:0000313" key="4">
    <source>
        <dbReference type="Proteomes" id="UP000460272"/>
    </source>
</evidence>
<reference evidence="3 4" key="1">
    <citation type="submission" date="2018-11" db="EMBL/GenBank/DDBJ databases">
        <title>Trebonia kvetii gen.nov., sp.nov., a novel acidophilic actinobacterium, and proposal of the new actinobacterial family Treboniaceae fam. nov.</title>
        <authorList>
            <person name="Rapoport D."/>
            <person name="Sagova-Mareckova M."/>
            <person name="Sedlacek I."/>
            <person name="Provaznik J."/>
            <person name="Kralova S."/>
            <person name="Pavlinic D."/>
            <person name="Benes V."/>
            <person name="Kopecky J."/>
        </authorList>
    </citation>
    <scope>NUCLEOTIDE SEQUENCE [LARGE SCALE GENOMIC DNA]</scope>
    <source>
        <strain evidence="3 4">15Tr583</strain>
    </source>
</reference>
<dbReference type="Pfam" id="PF00106">
    <property type="entry name" value="adh_short"/>
    <property type="match status" value="1"/>
</dbReference>
<proteinExistence type="inferred from homology"/>
<keyword evidence="1" id="KW-0560">Oxidoreductase</keyword>
<dbReference type="PRINTS" id="PR00080">
    <property type="entry name" value="SDRFAMILY"/>
</dbReference>
<dbReference type="Proteomes" id="UP000460272">
    <property type="component" value="Unassembled WGS sequence"/>
</dbReference>
<gene>
    <name evidence="3" type="ORF">EAS64_23290</name>
</gene>
<dbReference type="OrthoDB" id="3237043at2"/>
<dbReference type="PANTHER" id="PTHR43157:SF31">
    <property type="entry name" value="PHOSPHATIDYLINOSITOL-GLYCAN BIOSYNTHESIS CLASS F PROTEIN"/>
    <property type="match status" value="1"/>
</dbReference>
<name>A0A6P2BYN9_9ACTN</name>
<dbReference type="PRINTS" id="PR00081">
    <property type="entry name" value="GDHRDH"/>
</dbReference>
<dbReference type="PANTHER" id="PTHR43157">
    <property type="entry name" value="PHOSPHATIDYLINOSITOL-GLYCAN BIOSYNTHESIS CLASS F PROTEIN-RELATED"/>
    <property type="match status" value="1"/>
</dbReference>
<organism evidence="3 4">
    <name type="scientific">Trebonia kvetii</name>
    <dbReference type="NCBI Taxonomy" id="2480626"/>
    <lineage>
        <taxon>Bacteria</taxon>
        <taxon>Bacillati</taxon>
        <taxon>Actinomycetota</taxon>
        <taxon>Actinomycetes</taxon>
        <taxon>Streptosporangiales</taxon>
        <taxon>Treboniaceae</taxon>
        <taxon>Trebonia</taxon>
    </lineage>
</organism>
<comment type="caution">
    <text evidence="3">The sequence shown here is derived from an EMBL/GenBank/DDBJ whole genome shotgun (WGS) entry which is preliminary data.</text>
</comment>
<sequence>MTTLDGKVILLTGATDGMGRALAADLARAGATVLVHGRDPGRIAATAVEVAEAAQEAGNSRGSTPAVRSYQADFASLAEVRALAEQVLTAEPRLDVLVNNAGIGVTQPGDGARQESADGIELRFAVNYLAGYVLSRLLLPLLVSSAPSRIVNVASIGQQAIEFGDVQLTEGYDGMRAYRQSKLAQVMNAFDLAAELNGLGVTVTSLHPATFMPTKVSPAPPASTIAQGVAATFRLIAAPAEQTGTGGFFNGLEEGRANDQAYDSAARARLREISRELTGL</sequence>
<dbReference type="GO" id="GO:0016491">
    <property type="term" value="F:oxidoreductase activity"/>
    <property type="evidence" value="ECO:0007669"/>
    <property type="project" value="UniProtKB-KW"/>
</dbReference>
<comment type="similarity">
    <text evidence="2">Belongs to the short-chain dehydrogenases/reductases (SDR) family.</text>
</comment>